<name>A0A5J9UEQ4_9POAL</name>
<evidence type="ECO:0000313" key="1">
    <source>
        <dbReference type="EMBL" id="TVU22229.1"/>
    </source>
</evidence>
<sequence>MPLATLEWKDRVGKDHQIFCFAVFPVEEVAVAHFAFPTLPLSKPSALLEHPFPSHMCSRTASVAHHPSVLLQVHPSVLLQIHSSRWVPVSIRMVNVS</sequence>
<reference evidence="1 2" key="1">
    <citation type="journal article" date="2019" name="Sci. Rep.">
        <title>A high-quality genome of Eragrostis curvula grass provides insights into Poaceae evolution and supports new strategies to enhance forage quality.</title>
        <authorList>
            <person name="Carballo J."/>
            <person name="Santos B.A.C.M."/>
            <person name="Zappacosta D."/>
            <person name="Garbus I."/>
            <person name="Selva J.P."/>
            <person name="Gallo C.A."/>
            <person name="Diaz A."/>
            <person name="Albertini E."/>
            <person name="Caccamo M."/>
            <person name="Echenique V."/>
        </authorList>
    </citation>
    <scope>NUCLEOTIDE SEQUENCE [LARGE SCALE GENOMIC DNA]</scope>
    <source>
        <strain evidence="2">cv. Victoria</strain>
        <tissue evidence="1">Leaf</tissue>
    </source>
</reference>
<dbReference type="Proteomes" id="UP000324897">
    <property type="component" value="Unassembled WGS sequence"/>
</dbReference>
<comment type="caution">
    <text evidence="1">The sequence shown here is derived from an EMBL/GenBank/DDBJ whole genome shotgun (WGS) entry which is preliminary data.</text>
</comment>
<keyword evidence="2" id="KW-1185">Reference proteome</keyword>
<dbReference type="EMBL" id="RWGY01000026">
    <property type="protein sequence ID" value="TVU22229.1"/>
    <property type="molecule type" value="Genomic_DNA"/>
</dbReference>
<proteinExistence type="predicted"/>
<accession>A0A5J9UEQ4</accession>
<dbReference type="AlphaFoldDB" id="A0A5J9UEQ4"/>
<gene>
    <name evidence="1" type="ORF">EJB05_31913</name>
</gene>
<organism evidence="1 2">
    <name type="scientific">Eragrostis curvula</name>
    <name type="common">weeping love grass</name>
    <dbReference type="NCBI Taxonomy" id="38414"/>
    <lineage>
        <taxon>Eukaryota</taxon>
        <taxon>Viridiplantae</taxon>
        <taxon>Streptophyta</taxon>
        <taxon>Embryophyta</taxon>
        <taxon>Tracheophyta</taxon>
        <taxon>Spermatophyta</taxon>
        <taxon>Magnoliopsida</taxon>
        <taxon>Liliopsida</taxon>
        <taxon>Poales</taxon>
        <taxon>Poaceae</taxon>
        <taxon>PACMAD clade</taxon>
        <taxon>Chloridoideae</taxon>
        <taxon>Eragrostideae</taxon>
        <taxon>Eragrostidinae</taxon>
        <taxon>Eragrostis</taxon>
    </lineage>
</organism>
<dbReference type="Gramene" id="TVU22229">
    <property type="protein sequence ID" value="TVU22229"/>
    <property type="gene ID" value="EJB05_31913"/>
</dbReference>
<evidence type="ECO:0000313" key="2">
    <source>
        <dbReference type="Proteomes" id="UP000324897"/>
    </source>
</evidence>
<protein>
    <submittedName>
        <fullName evidence="1">Uncharacterized protein</fullName>
    </submittedName>
</protein>
<feature type="non-terminal residue" evidence="1">
    <location>
        <position position="1"/>
    </location>
</feature>